<protein>
    <submittedName>
        <fullName evidence="2">Uncharacterized protein</fullName>
    </submittedName>
</protein>
<reference evidence="3" key="1">
    <citation type="submission" date="2012-02" db="EMBL/GenBank/DDBJ databases">
        <title>Genome sequencing of Giardia lamblia Genotypes A2 and B isolates (DH and GS) and comparative analysis with the genomes of Genotypes A1 and E (WB and Pig).</title>
        <authorList>
            <person name="Adam R."/>
            <person name="Dahlstrom E."/>
            <person name="Martens C."/>
            <person name="Bruno D."/>
            <person name="Barbian K."/>
            <person name="Porcella S.F."/>
            <person name="Nash T."/>
        </authorList>
    </citation>
    <scope>NUCLEOTIDE SEQUENCE</scope>
    <source>
        <strain evidence="3">DH</strain>
    </source>
</reference>
<accession>V6TL54</accession>
<dbReference type="Proteomes" id="UP000018320">
    <property type="component" value="Unassembled WGS sequence"/>
</dbReference>
<evidence type="ECO:0000256" key="1">
    <source>
        <dbReference type="SAM" id="Phobius"/>
    </source>
</evidence>
<gene>
    <name evidence="2" type="ORF">DHA2_151292</name>
</gene>
<keyword evidence="1" id="KW-0472">Membrane</keyword>
<comment type="caution">
    <text evidence="2">The sequence shown here is derived from an EMBL/GenBank/DDBJ whole genome shotgun (WGS) entry which is preliminary data.</text>
</comment>
<keyword evidence="1" id="KW-1133">Transmembrane helix</keyword>
<proteinExistence type="predicted"/>
<keyword evidence="1" id="KW-0812">Transmembrane</keyword>
<organism evidence="2 3">
    <name type="scientific">Giardia intestinalis</name>
    <name type="common">Giardia lamblia</name>
    <dbReference type="NCBI Taxonomy" id="5741"/>
    <lineage>
        <taxon>Eukaryota</taxon>
        <taxon>Metamonada</taxon>
        <taxon>Diplomonadida</taxon>
        <taxon>Hexamitidae</taxon>
        <taxon>Giardiinae</taxon>
        <taxon>Giardia</taxon>
    </lineage>
</organism>
<reference evidence="2 3" key="2">
    <citation type="journal article" date="2013" name="Genome Biol. Evol.">
        <title>Genome sequencing of Giardia lamblia genotypes A2 and B isolates (DH and GS) and comparative analysis with the genomes of genotypes A1 and E (WB and Pig).</title>
        <authorList>
            <person name="Adam R.D."/>
            <person name="Dahlstrom E.W."/>
            <person name="Martens C.A."/>
            <person name="Bruno D.P."/>
            <person name="Barbian K.D."/>
            <person name="Ricklefs S.M."/>
            <person name="Hernandez M.M."/>
            <person name="Narla N.P."/>
            <person name="Patel R.B."/>
            <person name="Porcella S.F."/>
            <person name="Nash T.E."/>
        </authorList>
    </citation>
    <scope>NUCLEOTIDE SEQUENCE [LARGE SCALE GENOMIC DNA]</scope>
    <source>
        <strain evidence="2 3">DH</strain>
    </source>
</reference>
<dbReference type="AlphaFoldDB" id="V6TL54"/>
<dbReference type="VEuPathDB" id="GiardiaDB:DHA2_151292"/>
<evidence type="ECO:0000313" key="3">
    <source>
        <dbReference type="Proteomes" id="UP000018320"/>
    </source>
</evidence>
<dbReference type="EMBL" id="AHGT01000001">
    <property type="protein sequence ID" value="ESU39703.1"/>
    <property type="molecule type" value="Genomic_DNA"/>
</dbReference>
<name>V6TL54_GIAIN</name>
<feature type="transmembrane region" description="Helical" evidence="1">
    <location>
        <begin position="50"/>
        <end position="68"/>
    </location>
</feature>
<sequence>MADITVDDLRPCGAFTQALLDTARAVKNRLASLERPLAETLDATGRTLRSVGHLLLPLAAVVVPLAVFQQ</sequence>
<evidence type="ECO:0000313" key="2">
    <source>
        <dbReference type="EMBL" id="ESU39703.1"/>
    </source>
</evidence>